<evidence type="ECO:0000256" key="4">
    <source>
        <dbReference type="ARBA" id="ARBA00023002"/>
    </source>
</evidence>
<evidence type="ECO:0000256" key="5">
    <source>
        <dbReference type="ARBA" id="ARBA00023004"/>
    </source>
</evidence>
<dbReference type="Gene3D" id="1.10.630.10">
    <property type="entry name" value="Cytochrome P450"/>
    <property type="match status" value="1"/>
</dbReference>
<dbReference type="PANTHER" id="PTHR46696:SF6">
    <property type="entry name" value="P450, PUTATIVE (EUROFUNG)-RELATED"/>
    <property type="match status" value="1"/>
</dbReference>
<dbReference type="Pfam" id="PF00067">
    <property type="entry name" value="p450"/>
    <property type="match status" value="1"/>
</dbReference>
<dbReference type="RefSeq" id="WP_180917302.1">
    <property type="nucleotide sequence ID" value="NZ_CP059165.1"/>
</dbReference>
<keyword evidence="4" id="KW-0560">Oxidoreductase</keyword>
<dbReference type="EMBL" id="CP059165">
    <property type="protein sequence ID" value="QLL08717.1"/>
    <property type="molecule type" value="Genomic_DNA"/>
</dbReference>
<organism evidence="7 8">
    <name type="scientific">Mycobacterium vicinigordonae</name>
    <dbReference type="NCBI Taxonomy" id="1719132"/>
    <lineage>
        <taxon>Bacteria</taxon>
        <taxon>Bacillati</taxon>
        <taxon>Actinomycetota</taxon>
        <taxon>Actinomycetes</taxon>
        <taxon>Mycobacteriales</taxon>
        <taxon>Mycobacteriaceae</taxon>
        <taxon>Mycobacterium</taxon>
    </lineage>
</organism>
<reference evidence="8" key="1">
    <citation type="submission" date="2020-07" db="EMBL/GenBank/DDBJ databases">
        <title>Description of Mycobacterium gordonae subsp. intergordonae subsp.nov. and Mycobacterium gordonae subsp. gordonae subsp. nov.</title>
        <authorList>
            <person name="Yu X."/>
        </authorList>
    </citation>
    <scope>NUCLEOTIDE SEQUENCE [LARGE SCALE GENOMIC DNA]</scope>
    <source>
        <strain evidence="8">24</strain>
    </source>
</reference>
<proteinExistence type="inferred from homology"/>
<dbReference type="InterPro" id="IPR002397">
    <property type="entry name" value="Cyt_P450_B"/>
</dbReference>
<reference evidence="8" key="3">
    <citation type="submission" date="2023-07" db="EMBL/GenBank/DDBJ databases">
        <title>Description of Mycobacterium gordonae subsp. intergordonae subsp.nov. and Mycobacterium gordonae subsp. gordonae subsp. nov.</title>
        <authorList>
            <person name="Huang H."/>
        </authorList>
    </citation>
    <scope>NUCLEOTIDE SEQUENCE [LARGE SCALE GENOMIC DNA]</scope>
    <source>
        <strain evidence="8">24</strain>
    </source>
</reference>
<dbReference type="SUPFAM" id="SSF48264">
    <property type="entry name" value="Cytochrome P450"/>
    <property type="match status" value="1"/>
</dbReference>
<keyword evidence="3" id="KW-0479">Metal-binding</keyword>
<keyword evidence="2" id="KW-0349">Heme</keyword>
<dbReference type="GO" id="GO:0016705">
    <property type="term" value="F:oxidoreductase activity, acting on paired donors, with incorporation or reduction of molecular oxygen"/>
    <property type="evidence" value="ECO:0007669"/>
    <property type="project" value="InterPro"/>
</dbReference>
<protein>
    <submittedName>
        <fullName evidence="7">Cytochrome P450</fullName>
    </submittedName>
</protein>
<gene>
    <name evidence="7" type="ORF">H0P51_07325</name>
</gene>
<dbReference type="AlphaFoldDB" id="A0A7D6IAF2"/>
<dbReference type="PRINTS" id="PR00385">
    <property type="entry name" value="P450"/>
</dbReference>
<comment type="similarity">
    <text evidence="1">Belongs to the cytochrome P450 family.</text>
</comment>
<dbReference type="GO" id="GO:0004497">
    <property type="term" value="F:monooxygenase activity"/>
    <property type="evidence" value="ECO:0007669"/>
    <property type="project" value="UniProtKB-KW"/>
</dbReference>
<dbReference type="KEGG" id="mgor:H0P51_07325"/>
<dbReference type="PANTHER" id="PTHR46696">
    <property type="entry name" value="P450, PUTATIVE (EUROFUNG)-RELATED"/>
    <property type="match status" value="1"/>
</dbReference>
<keyword evidence="5" id="KW-0408">Iron</keyword>
<reference evidence="7 8" key="2">
    <citation type="submission" date="2020-07" db="EMBL/GenBank/DDBJ databases">
        <authorList>
            <person name="Yu X."/>
        </authorList>
    </citation>
    <scope>NUCLEOTIDE SEQUENCE [LARGE SCALE GENOMIC DNA]</scope>
    <source>
        <strain evidence="8">24</strain>
    </source>
</reference>
<dbReference type="GO" id="GO:0020037">
    <property type="term" value="F:heme binding"/>
    <property type="evidence" value="ECO:0007669"/>
    <property type="project" value="InterPro"/>
</dbReference>
<dbReference type="PRINTS" id="PR00359">
    <property type="entry name" value="BP450"/>
</dbReference>
<dbReference type="Proteomes" id="UP000510682">
    <property type="component" value="Chromosome"/>
</dbReference>
<evidence type="ECO:0000313" key="7">
    <source>
        <dbReference type="EMBL" id="QLL08717.1"/>
    </source>
</evidence>
<evidence type="ECO:0000256" key="1">
    <source>
        <dbReference type="ARBA" id="ARBA00010617"/>
    </source>
</evidence>
<evidence type="ECO:0000256" key="3">
    <source>
        <dbReference type="ARBA" id="ARBA00022723"/>
    </source>
</evidence>
<dbReference type="GO" id="GO:0005506">
    <property type="term" value="F:iron ion binding"/>
    <property type="evidence" value="ECO:0007669"/>
    <property type="project" value="InterPro"/>
</dbReference>
<dbReference type="InterPro" id="IPR001128">
    <property type="entry name" value="Cyt_P450"/>
</dbReference>
<evidence type="ECO:0000313" key="8">
    <source>
        <dbReference type="Proteomes" id="UP000510682"/>
    </source>
</evidence>
<dbReference type="InterPro" id="IPR036396">
    <property type="entry name" value="Cyt_P450_sf"/>
</dbReference>
<accession>A0A7D6IAF2</accession>
<evidence type="ECO:0000256" key="2">
    <source>
        <dbReference type="ARBA" id="ARBA00022617"/>
    </source>
</evidence>
<keyword evidence="8" id="KW-1185">Reference proteome</keyword>
<name>A0A7D6IAF2_9MYCO</name>
<sequence>MTVNEQLRPETGDADFLLNPAGVLGALRETHGPVVAGVGEKFGEVQLPVMFAAPRDRESYLILSYAGVLEALRHPSVSHDVFAHTSERVMGRALIGQDAPVHTILRRLLMSGFTPTQVDWWEKRGIIPALTSTLDSLVGVERFDLVHDLAAVYPYLVITNILGLPDDEREWATKMVLSMIAIASRPIEAFDASHRLADYFRMHIARKRAEPKEDFISTLVNAELEDGRKLTDDELVNFLRHLLLAGIETTYSTTGCLMHHLLALPERWEKLKSDPQKYIPAAIEETLRTEPAGAYFPRITREEITIEGVTIPADTWLFVSLVTANREPTRWERPDEFDLDRPSRSHLAFAAGPHTCIGMHLARRELTLFLRMLIERFPVLALDPDTELVPITGIVGRHPDSLKVVKPVGIGHGSMAPGRRHRAN</sequence>
<evidence type="ECO:0000256" key="6">
    <source>
        <dbReference type="ARBA" id="ARBA00023033"/>
    </source>
</evidence>
<keyword evidence="6" id="KW-0503">Monooxygenase</keyword>